<dbReference type="GeneID" id="19326125"/>
<feature type="compositionally biased region" description="Polar residues" evidence="1">
    <location>
        <begin position="91"/>
        <end position="107"/>
    </location>
</feature>
<dbReference type="OrthoDB" id="443981at2759"/>
<feature type="domain" description="Ysc84 actin-binding" evidence="2">
    <location>
        <begin position="161"/>
        <end position="288"/>
    </location>
</feature>
<dbReference type="InterPro" id="IPR007461">
    <property type="entry name" value="Ysc84_actin-binding"/>
</dbReference>
<dbReference type="PANTHER" id="PTHR15629">
    <property type="entry name" value="SH3YL1 PROTEIN"/>
    <property type="match status" value="1"/>
</dbReference>
<dbReference type="HOGENOM" id="CLU_009742_0_1_1"/>
<feature type="region of interest" description="Disordered" evidence="1">
    <location>
        <begin position="88"/>
        <end position="107"/>
    </location>
</feature>
<feature type="region of interest" description="Disordered" evidence="1">
    <location>
        <begin position="1"/>
        <end position="25"/>
    </location>
</feature>
<evidence type="ECO:0000259" key="2">
    <source>
        <dbReference type="Pfam" id="PF04366"/>
    </source>
</evidence>
<feature type="compositionally biased region" description="Polar residues" evidence="1">
    <location>
        <begin position="598"/>
        <end position="611"/>
    </location>
</feature>
<dbReference type="GO" id="GO:0035091">
    <property type="term" value="F:phosphatidylinositol binding"/>
    <property type="evidence" value="ECO:0007669"/>
    <property type="project" value="TreeGrafter"/>
</dbReference>
<evidence type="ECO:0000256" key="1">
    <source>
        <dbReference type="SAM" id="MobiDB-lite"/>
    </source>
</evidence>
<protein>
    <submittedName>
        <fullName evidence="3">Putative las seventeen-binding protein</fullName>
    </submittedName>
</protein>
<feature type="compositionally biased region" description="Basic and acidic residues" evidence="1">
    <location>
        <begin position="678"/>
        <end position="716"/>
    </location>
</feature>
<feature type="compositionally biased region" description="Pro residues" evidence="1">
    <location>
        <begin position="572"/>
        <end position="581"/>
    </location>
</feature>
<evidence type="ECO:0000313" key="3">
    <source>
        <dbReference type="EMBL" id="EON98929.1"/>
    </source>
</evidence>
<sequence>MQRVSSLLPSWDRPKPPSNTSKAPAPLEKVWGWAGKIAPKHLSTSSVSAPARYGREHYWPTNLDRECEKAARILQSFCSDGYLVQDDKGSAPTSPTQSTFPNTPKQSVKNIPPKIIQNAVGLAIFSCMRSGLWMSGSGGSGILIARKADGTWSPPSGFLLHTAALAFVIGVDIYDCVLVINSVAALELFTRPRVTLGADVNLTVGPLATAGLLDTELRWKELEKTVLTYLKAKGQHRTVNIDGSLVTERGNENERFYGANVAVLDILAGNVRKDIPEIRPLYEVIKAAEGRTDFDAALLQQLALQPAPGDATIETPTITPATPATPAFGLPNADDPDPFGVIALEMAGLEIREAGTRHRPTSNQFEYNPAPTSPMFNKFNRESVDTAFSRSNRGSYMSTKTVASRMTDAGTQTDVADTPETNVSPGSSDDGKELSLAEKLPIVNEPEEIDYTKIDMSAIRHLSQESVPDIVEPSIDSVTSPKEEPKEAPKAKEIVAPQESKKADEAADESSTFSDDECDEDADDEDEDDNDDEEAVIFEVATASQPQRAAILSSQVTQVIQVKGALVNIPKRIPPPLPPRSPARTSRASKSEFGDVSSLRSPLRNSFQSSLKTDEDAASVKEEAIQTSPLDEAVAQLEKVDRLEVKGHQRNSSSVYTTVVENRLSIDSVPRTPSTFQTHDRTSSGEEDHEPRTPKAEDDDAHSLYDEKKETKDGLKIEPSQDVPPIPVS</sequence>
<dbReference type="CDD" id="cd11524">
    <property type="entry name" value="SYLF"/>
    <property type="match status" value="1"/>
</dbReference>
<proteinExistence type="predicted"/>
<dbReference type="InterPro" id="IPR051702">
    <property type="entry name" value="SH3_domain_YSC84-like"/>
</dbReference>
<feature type="region of interest" description="Disordered" evidence="1">
    <location>
        <begin position="568"/>
        <end position="632"/>
    </location>
</feature>
<feature type="compositionally biased region" description="Acidic residues" evidence="1">
    <location>
        <begin position="514"/>
        <end position="536"/>
    </location>
</feature>
<dbReference type="KEGG" id="tmn:UCRPA7_5558"/>
<dbReference type="RefSeq" id="XP_007916295.1">
    <property type="nucleotide sequence ID" value="XM_007918104.1"/>
</dbReference>
<feature type="compositionally biased region" description="Basic and acidic residues" evidence="1">
    <location>
        <begin position="612"/>
        <end position="624"/>
    </location>
</feature>
<evidence type="ECO:0000313" key="4">
    <source>
        <dbReference type="Proteomes" id="UP000014074"/>
    </source>
</evidence>
<dbReference type="Proteomes" id="UP000014074">
    <property type="component" value="Unassembled WGS sequence"/>
</dbReference>
<accession>R8BI30</accession>
<organism evidence="3 4">
    <name type="scientific">Phaeoacremonium minimum (strain UCR-PA7)</name>
    <name type="common">Esca disease fungus</name>
    <name type="synonym">Togninia minima</name>
    <dbReference type="NCBI Taxonomy" id="1286976"/>
    <lineage>
        <taxon>Eukaryota</taxon>
        <taxon>Fungi</taxon>
        <taxon>Dikarya</taxon>
        <taxon>Ascomycota</taxon>
        <taxon>Pezizomycotina</taxon>
        <taxon>Sordariomycetes</taxon>
        <taxon>Sordariomycetidae</taxon>
        <taxon>Togniniales</taxon>
        <taxon>Togniniaceae</taxon>
        <taxon>Phaeoacremonium</taxon>
    </lineage>
</organism>
<feature type="region of interest" description="Disordered" evidence="1">
    <location>
        <begin position="392"/>
        <end position="441"/>
    </location>
</feature>
<keyword evidence="4" id="KW-1185">Reference proteome</keyword>
<feature type="compositionally biased region" description="Polar residues" evidence="1">
    <location>
        <begin position="650"/>
        <end position="660"/>
    </location>
</feature>
<reference evidence="4" key="1">
    <citation type="journal article" date="2013" name="Genome Announc.">
        <title>Draft genome sequence of the ascomycete Phaeoacremonium aleophilum strain UCR-PA7, a causal agent of the esca disease complex in grapevines.</title>
        <authorList>
            <person name="Blanco-Ulate B."/>
            <person name="Rolshausen P."/>
            <person name="Cantu D."/>
        </authorList>
    </citation>
    <scope>NUCLEOTIDE SEQUENCE [LARGE SCALE GENOMIC DNA]</scope>
    <source>
        <strain evidence="4">UCR-PA7</strain>
    </source>
</reference>
<feature type="compositionally biased region" description="Polar residues" evidence="1">
    <location>
        <begin position="392"/>
        <end position="427"/>
    </location>
</feature>
<gene>
    <name evidence="3" type="ORF">UCRPA7_5558</name>
</gene>
<dbReference type="Pfam" id="PF04366">
    <property type="entry name" value="Ysc84"/>
    <property type="match status" value="1"/>
</dbReference>
<dbReference type="EMBL" id="KB933183">
    <property type="protein sequence ID" value="EON98929.1"/>
    <property type="molecule type" value="Genomic_DNA"/>
</dbReference>
<feature type="region of interest" description="Disordered" evidence="1">
    <location>
        <begin position="465"/>
        <end position="538"/>
    </location>
</feature>
<feature type="compositionally biased region" description="Basic and acidic residues" evidence="1">
    <location>
        <begin position="481"/>
        <end position="505"/>
    </location>
</feature>
<name>R8BI30_PHAM7</name>
<dbReference type="AlphaFoldDB" id="R8BI30"/>
<feature type="region of interest" description="Disordered" evidence="1">
    <location>
        <begin position="644"/>
        <end position="729"/>
    </location>
</feature>
<dbReference type="PANTHER" id="PTHR15629:SF8">
    <property type="entry name" value="DUF500 DOMAIN PROTEIN (AFU_ORTHOLOGUE AFUA_5G07310)"/>
    <property type="match status" value="1"/>
</dbReference>
<dbReference type="eggNOG" id="KOG1843">
    <property type="taxonomic scope" value="Eukaryota"/>
</dbReference>